<reference evidence="5 6" key="1">
    <citation type="submission" date="2010-08" db="EMBL/GenBank/DDBJ databases">
        <authorList>
            <person name="Weinstock G."/>
            <person name="Sodergren E."/>
            <person name="Clifton S."/>
            <person name="Fulton L."/>
            <person name="Fulton B."/>
            <person name="Courtney L."/>
            <person name="Fronick C."/>
            <person name="Harrison M."/>
            <person name="Strong C."/>
            <person name="Farmer C."/>
            <person name="Delahaunty K."/>
            <person name="Markovic C."/>
            <person name="Hall O."/>
            <person name="Minx P."/>
            <person name="Tomlinson C."/>
            <person name="Mitreva M."/>
            <person name="Hou S."/>
            <person name="Chen J."/>
            <person name="Wollam A."/>
            <person name="Pepin K.H."/>
            <person name="Johnson M."/>
            <person name="Bhonagiri V."/>
            <person name="Zhang X."/>
            <person name="Suruliraj S."/>
            <person name="Warren W."/>
            <person name="Chinwalla A."/>
            <person name="Mardis E.R."/>
            <person name="Wilson R.K."/>
        </authorList>
    </citation>
    <scope>NUCLEOTIDE SEQUENCE [LARGE SCALE GENOMIC DNA]</scope>
    <source>
        <strain evidence="5 6">F0359</strain>
    </source>
</reference>
<evidence type="ECO:0000256" key="2">
    <source>
        <dbReference type="ARBA" id="ARBA00023002"/>
    </source>
</evidence>
<keyword evidence="3" id="KW-0520">NAD</keyword>
<dbReference type="AlphaFoldDB" id="E2ZAL8"/>
<dbReference type="InterPro" id="IPR050857">
    <property type="entry name" value="D-2-hydroxyacid_DH"/>
</dbReference>
<dbReference type="PANTHER" id="PTHR42789:SF1">
    <property type="entry name" value="D-ISOMER SPECIFIC 2-HYDROXYACID DEHYDROGENASE FAMILY PROTEIN (AFU_ORTHOLOGUE AFUA_6G10090)"/>
    <property type="match status" value="1"/>
</dbReference>
<dbReference type="Pfam" id="PF02826">
    <property type="entry name" value="2-Hacid_dh_C"/>
    <property type="match status" value="1"/>
</dbReference>
<dbReference type="STRING" id="706434.HMPREF9429_00481"/>
<dbReference type="GO" id="GO:0004617">
    <property type="term" value="F:phosphoglycerate dehydrogenase activity"/>
    <property type="evidence" value="ECO:0007669"/>
    <property type="project" value="UniProtKB-EC"/>
</dbReference>
<dbReference type="HOGENOM" id="CLU_019796_1_3_9"/>
<dbReference type="RefSeq" id="WP_006941319.1">
    <property type="nucleotide sequence ID" value="NZ_GL538185.1"/>
</dbReference>
<dbReference type="InterPro" id="IPR043322">
    <property type="entry name" value="CtBP"/>
</dbReference>
<evidence type="ECO:0000256" key="3">
    <source>
        <dbReference type="ARBA" id="ARBA00023027"/>
    </source>
</evidence>
<comment type="caution">
    <text evidence="5">The sequence shown here is derived from an EMBL/GenBank/DDBJ whole genome shotgun (WGS) entry which is preliminary data.</text>
</comment>
<dbReference type="OrthoDB" id="9805416at2"/>
<dbReference type="eggNOG" id="COG1052">
    <property type="taxonomic scope" value="Bacteria"/>
</dbReference>
<name>E2ZAL8_9FIRM</name>
<dbReference type="PROSITE" id="PS00065">
    <property type="entry name" value="D_2_HYDROXYACID_DH_1"/>
    <property type="match status" value="1"/>
</dbReference>
<evidence type="ECO:0000256" key="1">
    <source>
        <dbReference type="ARBA" id="ARBA00005854"/>
    </source>
</evidence>
<dbReference type="SUPFAM" id="SSF51735">
    <property type="entry name" value="NAD(P)-binding Rossmann-fold domains"/>
    <property type="match status" value="1"/>
</dbReference>
<dbReference type="EMBL" id="AECS01000011">
    <property type="protein sequence ID" value="EFQ04729.1"/>
    <property type="molecule type" value="Genomic_DNA"/>
</dbReference>
<dbReference type="PANTHER" id="PTHR42789">
    <property type="entry name" value="D-ISOMER SPECIFIC 2-HYDROXYACID DEHYDROGENASE FAMILY PROTEIN (AFU_ORTHOLOGUE AFUA_6G10090)"/>
    <property type="match status" value="1"/>
</dbReference>
<gene>
    <name evidence="5" type="primary">serA</name>
    <name evidence="5" type="ORF">HMPREF9429_00481</name>
</gene>
<evidence type="ECO:0000313" key="6">
    <source>
        <dbReference type="Proteomes" id="UP000003195"/>
    </source>
</evidence>
<dbReference type="InterPro" id="IPR006140">
    <property type="entry name" value="D-isomer_DH_NAD-bd"/>
</dbReference>
<proteinExistence type="inferred from homology"/>
<feature type="domain" description="D-isomer specific 2-hydroxyacid dehydrogenase NAD-binding" evidence="4">
    <location>
        <begin position="107"/>
        <end position="282"/>
    </location>
</feature>
<accession>E2ZAL8</accession>
<dbReference type="EC" id="1.1.1.95" evidence="5"/>
<dbReference type="Proteomes" id="UP000003195">
    <property type="component" value="Unassembled WGS sequence"/>
</dbReference>
<dbReference type="GO" id="GO:0051287">
    <property type="term" value="F:NAD binding"/>
    <property type="evidence" value="ECO:0007669"/>
    <property type="project" value="InterPro"/>
</dbReference>
<evidence type="ECO:0000259" key="4">
    <source>
        <dbReference type="Pfam" id="PF02826"/>
    </source>
</evidence>
<keyword evidence="6" id="KW-1185">Reference proteome</keyword>
<organism evidence="5 6">
    <name type="scientific">Megasphaera micronuciformis F0359</name>
    <dbReference type="NCBI Taxonomy" id="706434"/>
    <lineage>
        <taxon>Bacteria</taxon>
        <taxon>Bacillati</taxon>
        <taxon>Bacillota</taxon>
        <taxon>Negativicutes</taxon>
        <taxon>Veillonellales</taxon>
        <taxon>Veillonellaceae</taxon>
        <taxon>Megasphaera</taxon>
    </lineage>
</organism>
<dbReference type="InterPro" id="IPR029752">
    <property type="entry name" value="D-isomer_DH_CS1"/>
</dbReference>
<evidence type="ECO:0000313" key="5">
    <source>
        <dbReference type="EMBL" id="EFQ04729.1"/>
    </source>
</evidence>
<dbReference type="InterPro" id="IPR036291">
    <property type="entry name" value="NAD(P)-bd_dom_sf"/>
</dbReference>
<dbReference type="CDD" id="cd05299">
    <property type="entry name" value="CtBP_dh"/>
    <property type="match status" value="1"/>
</dbReference>
<sequence>MYHISVLTGHQDEDDFGERLSDIAEVEYCSAEDEDELIDQLDGTDILICDDEPVSGRVLEETDDLKLIVVMGEETSHIDLQTAQDRNIKVVCLHDYFDEDVADHACAMILALLRQIPEYAYDVRDNNRWQFGSVPWPLHRVSANLIGIVGFGRIGQLVAERLRPFGCGIQAYDPFVSEKTMLDNGVTPVDFDKLLKTSDLITLHLPVEEATQNMFQEEQLERMKKGSMLVNCGSGGLVDEAALYHAVDDGHIRSVALDTLTTEHPSTMFLEMLERPEFLLTPDVRAHSVEAEKAKYDDAERYIRLFLDDKMEDIPFVSLSSEEE</sequence>
<protein>
    <submittedName>
        <fullName evidence="5">Phosphoglycerate dehydrogenase</fullName>
        <ecNumber evidence="5">1.1.1.95</ecNumber>
    </submittedName>
</protein>
<keyword evidence="2 5" id="KW-0560">Oxidoreductase</keyword>
<comment type="similarity">
    <text evidence="1">Belongs to the D-isomer specific 2-hydroxyacid dehydrogenase family.</text>
</comment>
<dbReference type="Gene3D" id="3.40.50.720">
    <property type="entry name" value="NAD(P)-binding Rossmann-like Domain"/>
    <property type="match status" value="2"/>
</dbReference>
<dbReference type="GO" id="GO:0003714">
    <property type="term" value="F:transcription corepressor activity"/>
    <property type="evidence" value="ECO:0007669"/>
    <property type="project" value="InterPro"/>
</dbReference>
<dbReference type="SUPFAM" id="SSF52283">
    <property type="entry name" value="Formate/glycerate dehydrogenase catalytic domain-like"/>
    <property type="match status" value="1"/>
</dbReference>